<keyword evidence="8" id="KW-1185">Reference proteome</keyword>
<sequence length="430" mass="47751">MTDGMSQQPTEYQSYGQSIGGSYGQSNSGVYGVNFSQQNQPNQYGGVPATSYSSPAPGVHNLSHNMPGYIPPYQTPNSGLGFGFGTGAGYSSQSQSYQQQSNTQQTNYSSSTPMAQYQGTVRQYPNFNATQDAEALKKAMRGFGCDDKTVMNILCNRSNAQRQQIRQAFKTMYGKDLIAELISELKGNFEDLIVALLYTPAEFDVRELDYAMRGLGTTESTLIEIMTTRTNAEIQAIKQAYKIIYHTELEDALSGETSGHFRRMLVSLTVGGRDESSQTDRNRAVQQAKQLYEDGEKRWGTVESTFNSTMIMNNPSQLQAIFAEYQKLTGHDIEQAVRNEFSGDILDGMLALVKIGKNRPAFFAEKAYLAMKGLGTDDRSLIRVVVSRCEKDTVQIKQEYQRLYKTTLETDISGDTSGKYKEGLLTLLRG</sequence>
<dbReference type="GO" id="GO:0005886">
    <property type="term" value="C:plasma membrane"/>
    <property type="evidence" value="ECO:0007669"/>
    <property type="project" value="TreeGrafter"/>
</dbReference>
<dbReference type="GO" id="GO:0005634">
    <property type="term" value="C:nucleus"/>
    <property type="evidence" value="ECO:0007669"/>
    <property type="project" value="TreeGrafter"/>
</dbReference>
<dbReference type="OMA" id="HDIESRT"/>
<feature type="region of interest" description="Disordered" evidence="7">
    <location>
        <begin position="91"/>
        <end position="112"/>
    </location>
</feature>
<dbReference type="InterPro" id="IPR037104">
    <property type="entry name" value="Annexin_sf"/>
</dbReference>
<evidence type="ECO:0000256" key="5">
    <source>
        <dbReference type="ARBA" id="ARBA00023302"/>
    </source>
</evidence>
<dbReference type="GO" id="GO:0001786">
    <property type="term" value="F:phosphatidylserine binding"/>
    <property type="evidence" value="ECO:0007669"/>
    <property type="project" value="TreeGrafter"/>
</dbReference>
<dbReference type="PANTHER" id="PTHR10502">
    <property type="entry name" value="ANNEXIN"/>
    <property type="match status" value="1"/>
</dbReference>
<accession>A0A915ISI8</accession>
<dbReference type="GO" id="GO:0005544">
    <property type="term" value="F:calcium-dependent phospholipid binding"/>
    <property type="evidence" value="ECO:0007669"/>
    <property type="project" value="UniProtKB-KW"/>
</dbReference>
<dbReference type="GO" id="GO:0005737">
    <property type="term" value="C:cytoplasm"/>
    <property type="evidence" value="ECO:0007669"/>
    <property type="project" value="TreeGrafter"/>
</dbReference>
<evidence type="ECO:0000313" key="9">
    <source>
        <dbReference type="WBParaSite" id="nRc.2.0.1.t16835-RA"/>
    </source>
</evidence>
<dbReference type="InterPro" id="IPR001464">
    <property type="entry name" value="Annexin"/>
</dbReference>
<evidence type="ECO:0000256" key="7">
    <source>
        <dbReference type="SAM" id="MobiDB-lite"/>
    </source>
</evidence>
<dbReference type="GO" id="GO:0012506">
    <property type="term" value="C:vesicle membrane"/>
    <property type="evidence" value="ECO:0007669"/>
    <property type="project" value="TreeGrafter"/>
</dbReference>
<dbReference type="InterPro" id="IPR018252">
    <property type="entry name" value="Annexin_repeat_CS"/>
</dbReference>
<evidence type="ECO:0000256" key="1">
    <source>
        <dbReference type="ARBA" id="ARBA00007831"/>
    </source>
</evidence>
<organism evidence="8 9">
    <name type="scientific">Romanomermis culicivorax</name>
    <name type="common">Nematode worm</name>
    <dbReference type="NCBI Taxonomy" id="13658"/>
    <lineage>
        <taxon>Eukaryota</taxon>
        <taxon>Metazoa</taxon>
        <taxon>Ecdysozoa</taxon>
        <taxon>Nematoda</taxon>
        <taxon>Enoplea</taxon>
        <taxon>Dorylaimia</taxon>
        <taxon>Mermithida</taxon>
        <taxon>Mermithoidea</taxon>
        <taxon>Mermithidae</taxon>
        <taxon>Romanomermis</taxon>
    </lineage>
</organism>
<dbReference type="PROSITE" id="PS00223">
    <property type="entry name" value="ANNEXIN_1"/>
    <property type="match status" value="2"/>
</dbReference>
<dbReference type="PRINTS" id="PR00199">
    <property type="entry name" value="ANNEXINIII"/>
</dbReference>
<feature type="region of interest" description="Disordered" evidence="7">
    <location>
        <begin position="30"/>
        <end position="59"/>
    </location>
</feature>
<comment type="domain">
    <text evidence="6">A pair of annexin repeats may form one binding site for calcium and phospholipid.</text>
</comment>
<dbReference type="PRINTS" id="PR00196">
    <property type="entry name" value="ANNEXIN"/>
</dbReference>
<dbReference type="Proteomes" id="UP000887565">
    <property type="component" value="Unplaced"/>
</dbReference>
<feature type="region of interest" description="Disordered" evidence="7">
    <location>
        <begin position="1"/>
        <end position="20"/>
    </location>
</feature>
<dbReference type="PANTHER" id="PTHR10502:SF102">
    <property type="entry name" value="ANNEXIN B11"/>
    <property type="match status" value="1"/>
</dbReference>
<dbReference type="InterPro" id="IPR002390">
    <property type="entry name" value="ANX3"/>
</dbReference>
<dbReference type="GO" id="GO:0005509">
    <property type="term" value="F:calcium ion binding"/>
    <property type="evidence" value="ECO:0007669"/>
    <property type="project" value="InterPro"/>
</dbReference>
<evidence type="ECO:0000313" key="8">
    <source>
        <dbReference type="Proteomes" id="UP000887565"/>
    </source>
</evidence>
<reference evidence="9" key="1">
    <citation type="submission" date="2022-11" db="UniProtKB">
        <authorList>
            <consortium name="WormBaseParasite"/>
        </authorList>
    </citation>
    <scope>IDENTIFICATION</scope>
</reference>
<protein>
    <recommendedName>
        <fullName evidence="6">Annexin</fullName>
    </recommendedName>
</protein>
<evidence type="ECO:0000256" key="3">
    <source>
        <dbReference type="ARBA" id="ARBA00022837"/>
    </source>
</evidence>
<dbReference type="WBParaSite" id="nRc.2.0.1.t16835-RA">
    <property type="protein sequence ID" value="nRc.2.0.1.t16835-RA"/>
    <property type="gene ID" value="nRc.2.0.1.g16835"/>
</dbReference>
<dbReference type="SUPFAM" id="SSF47874">
    <property type="entry name" value="Annexin"/>
    <property type="match status" value="1"/>
</dbReference>
<evidence type="ECO:0000256" key="4">
    <source>
        <dbReference type="ARBA" id="ARBA00023216"/>
    </source>
</evidence>
<keyword evidence="2 6" id="KW-0677">Repeat</keyword>
<keyword evidence="3 6" id="KW-0106">Calcium</keyword>
<dbReference type="Gene3D" id="1.10.220.10">
    <property type="entry name" value="Annexin"/>
    <property type="match status" value="4"/>
</dbReference>
<dbReference type="FunFam" id="1.10.220.10:FF:000002">
    <property type="entry name" value="Annexin"/>
    <property type="match status" value="1"/>
</dbReference>
<dbReference type="InterPro" id="IPR018502">
    <property type="entry name" value="Annexin_repeat"/>
</dbReference>
<dbReference type="GO" id="GO:0004859">
    <property type="term" value="F:phospholipase inhibitor activity"/>
    <property type="evidence" value="ECO:0007669"/>
    <property type="project" value="InterPro"/>
</dbReference>
<feature type="compositionally biased region" description="Polar residues" evidence="7">
    <location>
        <begin position="1"/>
        <end position="11"/>
    </location>
</feature>
<dbReference type="PROSITE" id="PS51897">
    <property type="entry name" value="ANNEXIN_2"/>
    <property type="match status" value="4"/>
</dbReference>
<dbReference type="Pfam" id="PF00191">
    <property type="entry name" value="Annexin"/>
    <property type="match status" value="4"/>
</dbReference>
<feature type="compositionally biased region" description="Polar residues" evidence="7">
    <location>
        <begin position="34"/>
        <end position="43"/>
    </location>
</feature>
<dbReference type="FunFam" id="1.10.220.10:FF:000003">
    <property type="entry name" value="Annexin"/>
    <property type="match status" value="1"/>
</dbReference>
<dbReference type="AlphaFoldDB" id="A0A915ISI8"/>
<evidence type="ECO:0000256" key="2">
    <source>
        <dbReference type="ARBA" id="ARBA00022737"/>
    </source>
</evidence>
<keyword evidence="5 6" id="KW-0111">Calcium/phospholipid-binding</keyword>
<dbReference type="FunFam" id="1.10.220.10:FF:000001">
    <property type="entry name" value="Annexin"/>
    <property type="match status" value="1"/>
</dbReference>
<evidence type="ECO:0000256" key="6">
    <source>
        <dbReference type="RuleBase" id="RU003540"/>
    </source>
</evidence>
<dbReference type="FunFam" id="1.10.220.10:FF:000004">
    <property type="entry name" value="Annexin"/>
    <property type="match status" value="1"/>
</dbReference>
<keyword evidence="4 6" id="KW-0041">Annexin</keyword>
<dbReference type="SMART" id="SM00335">
    <property type="entry name" value="ANX"/>
    <property type="match status" value="4"/>
</dbReference>
<comment type="similarity">
    <text evidence="1 6">Belongs to the annexin family.</text>
</comment>
<proteinExistence type="inferred from homology"/>
<name>A0A915ISI8_ROMCU</name>